<dbReference type="CDD" id="cd16922">
    <property type="entry name" value="HATPase_EvgS-ArcB-TorS-like"/>
    <property type="match status" value="1"/>
</dbReference>
<evidence type="ECO:0000256" key="7">
    <source>
        <dbReference type="SAM" id="Phobius"/>
    </source>
</evidence>
<dbReference type="SMART" id="SM00448">
    <property type="entry name" value="REC"/>
    <property type="match status" value="1"/>
</dbReference>
<dbReference type="SUPFAM" id="SSF52172">
    <property type="entry name" value="CheY-like"/>
    <property type="match status" value="1"/>
</dbReference>
<comment type="caution">
    <text evidence="10">The sequence shown here is derived from an EMBL/GenBank/DDBJ whole genome shotgun (WGS) entry which is preliminary data.</text>
</comment>
<dbReference type="SUPFAM" id="SSF47384">
    <property type="entry name" value="Homodimeric domain of signal transducing histidine kinase"/>
    <property type="match status" value="1"/>
</dbReference>
<reference evidence="11" key="1">
    <citation type="journal article" date="2019" name="Int. J. Syst. Evol. Microbiol.">
        <title>The Global Catalogue of Microorganisms (GCM) 10K type strain sequencing project: providing services to taxonomists for standard genome sequencing and annotation.</title>
        <authorList>
            <consortium name="The Broad Institute Genomics Platform"/>
            <consortium name="The Broad Institute Genome Sequencing Center for Infectious Disease"/>
            <person name="Wu L."/>
            <person name="Ma J."/>
        </authorList>
    </citation>
    <scope>NUCLEOTIDE SEQUENCE [LARGE SCALE GENOMIC DNA]</scope>
    <source>
        <strain evidence="11">KCTC 42424</strain>
    </source>
</reference>
<organism evidence="10 11">
    <name type="scientific">Bacterioplanoides pacificum</name>
    <dbReference type="NCBI Taxonomy" id="1171596"/>
    <lineage>
        <taxon>Bacteria</taxon>
        <taxon>Pseudomonadati</taxon>
        <taxon>Pseudomonadota</taxon>
        <taxon>Gammaproteobacteria</taxon>
        <taxon>Oceanospirillales</taxon>
        <taxon>Oceanospirillaceae</taxon>
        <taxon>Bacterioplanoides</taxon>
    </lineage>
</organism>
<evidence type="ECO:0000256" key="1">
    <source>
        <dbReference type="ARBA" id="ARBA00000085"/>
    </source>
</evidence>
<keyword evidence="4" id="KW-0902">Two-component regulatory system</keyword>
<dbReference type="InterPro" id="IPR011006">
    <property type="entry name" value="CheY-like_superfamily"/>
</dbReference>
<dbReference type="InterPro" id="IPR035965">
    <property type="entry name" value="PAS-like_dom_sf"/>
</dbReference>
<feature type="coiled-coil region" evidence="6">
    <location>
        <begin position="406"/>
        <end position="436"/>
    </location>
</feature>
<dbReference type="InterPro" id="IPR003594">
    <property type="entry name" value="HATPase_dom"/>
</dbReference>
<dbReference type="PANTHER" id="PTHR45339:SF1">
    <property type="entry name" value="HYBRID SIGNAL TRANSDUCTION HISTIDINE KINASE J"/>
    <property type="match status" value="1"/>
</dbReference>
<keyword evidence="11" id="KW-1185">Reference proteome</keyword>
<dbReference type="SMART" id="SM00091">
    <property type="entry name" value="PAS"/>
    <property type="match status" value="2"/>
</dbReference>
<dbReference type="InterPro" id="IPR004358">
    <property type="entry name" value="Sig_transdc_His_kin-like_C"/>
</dbReference>
<evidence type="ECO:0000256" key="5">
    <source>
        <dbReference type="PROSITE-ProRule" id="PRU00169"/>
    </source>
</evidence>
<dbReference type="Pfam" id="PF08448">
    <property type="entry name" value="PAS_4"/>
    <property type="match status" value="1"/>
</dbReference>
<evidence type="ECO:0000256" key="3">
    <source>
        <dbReference type="ARBA" id="ARBA00022553"/>
    </source>
</evidence>
<dbReference type="Pfam" id="PF02518">
    <property type="entry name" value="HATPase_c"/>
    <property type="match status" value="1"/>
</dbReference>
<dbReference type="CDD" id="cd00130">
    <property type="entry name" value="PAS"/>
    <property type="match status" value="1"/>
</dbReference>
<dbReference type="NCBIfam" id="TIGR00229">
    <property type="entry name" value="sensory_box"/>
    <property type="match status" value="1"/>
</dbReference>
<dbReference type="SUPFAM" id="SSF55874">
    <property type="entry name" value="ATPase domain of HSP90 chaperone/DNA topoisomerase II/histidine kinase"/>
    <property type="match status" value="1"/>
</dbReference>
<gene>
    <name evidence="10" type="ORF">ACFOMG_04175</name>
</gene>
<dbReference type="SUPFAM" id="SSF55785">
    <property type="entry name" value="PYP-like sensor domain (PAS domain)"/>
    <property type="match status" value="2"/>
</dbReference>
<keyword evidence="10" id="KW-0547">Nucleotide-binding</keyword>
<dbReference type="Gene3D" id="3.30.565.10">
    <property type="entry name" value="Histidine kinase-like ATPase, C-terminal domain"/>
    <property type="match status" value="1"/>
</dbReference>
<dbReference type="InterPro" id="IPR001789">
    <property type="entry name" value="Sig_transdc_resp-reg_receiver"/>
</dbReference>
<dbReference type="InterPro" id="IPR005467">
    <property type="entry name" value="His_kinase_dom"/>
</dbReference>
<comment type="catalytic activity">
    <reaction evidence="1">
        <text>ATP + protein L-histidine = ADP + protein N-phospho-L-histidine.</text>
        <dbReference type="EC" id="2.7.13.3"/>
    </reaction>
</comment>
<evidence type="ECO:0000256" key="2">
    <source>
        <dbReference type="ARBA" id="ARBA00012438"/>
    </source>
</evidence>
<feature type="domain" description="Response regulatory" evidence="9">
    <location>
        <begin position="693"/>
        <end position="810"/>
    </location>
</feature>
<feature type="transmembrane region" description="Helical" evidence="7">
    <location>
        <begin position="6"/>
        <end position="28"/>
    </location>
</feature>
<dbReference type="EMBL" id="JBHRYB010000003">
    <property type="protein sequence ID" value="MFC3679308.1"/>
    <property type="molecule type" value="Genomic_DNA"/>
</dbReference>
<dbReference type="Gene3D" id="1.10.287.130">
    <property type="match status" value="1"/>
</dbReference>
<proteinExistence type="predicted"/>
<keyword evidence="7" id="KW-0472">Membrane</keyword>
<dbReference type="SMART" id="SM00387">
    <property type="entry name" value="HATPase_c"/>
    <property type="match status" value="1"/>
</dbReference>
<evidence type="ECO:0000313" key="10">
    <source>
        <dbReference type="EMBL" id="MFC3679308.1"/>
    </source>
</evidence>
<dbReference type="SMART" id="SM00388">
    <property type="entry name" value="HisKA"/>
    <property type="match status" value="1"/>
</dbReference>
<sequence>MGRKAVSLWLLIFVVMTLLVLISGALGYQRLKDQQHDHLHRWGDYYVSQLRSADNFRFDPEQLALQGYLLRYARQGPDGLEIIWENDSRLPVSLLDHALRGQRHHTDLPVGEQQYYVLALPVGSSTSLVLAVPEPEALTVIIEQTLWELAAVLGLLFVVLAFSQHRARMAELPSVQESLSWEHMPGIAFLVSQSRFLSEVNPQFQAVFGEEDCRKLDDLLPDDELARVVGFIDQALDSNVMIDFECSLRDQYGEAGRWALHAKPWGGPEQRTLLLTGEDISKRHYMEQELRSEQQRVAAYFDAMQTLLVICDQYGNIERINHRTQMMLDMTEEQLIGSPVRNMLPKSQLERLLGSWQQLIGTDQETLSLECPMVSASGKEAIVSWRITKVEDDRGRLEVVLAGLDITESVANREALEKANDQIREALNQAKNANRSKSVFLANMSHEIRTPMNGILGAAELLLDSHMTDDQRNYLEIIHSSSHVLLDIINDILDLSKIESGKLEIETIDFDLNKLLAELHQLFREPARRKGLGLVYFYSSDIPTRWRGDPKRIRQIITNLLSNALKFTENGRIELRVDARECDRGLQLAIQVKDSGIGISAEKIQRVFTAFRQADSSTSRKYGGTGLGLTISRHLAQAMSGDILVESELGRGSCFTLQMLLQPARIQAAEKDKAAVTTPQPASKPETKALHGNVLLAEDNQVNQRIAEKMLQRLGLRCHIVENGEQAVSEVLQKDYDLILMDVNMPVLDGISATERIRDLSYPKNQVPILALTANAMMEDKDRCLSAGMNGFVSKPIRLDALGEAIAAILQRRDGSPASE</sequence>
<dbReference type="InterPro" id="IPR036097">
    <property type="entry name" value="HisK_dim/P_sf"/>
</dbReference>
<dbReference type="CDD" id="cd00082">
    <property type="entry name" value="HisKA"/>
    <property type="match status" value="1"/>
</dbReference>
<keyword evidence="7" id="KW-1133">Transmembrane helix</keyword>
<dbReference type="GO" id="GO:0005524">
    <property type="term" value="F:ATP binding"/>
    <property type="evidence" value="ECO:0007669"/>
    <property type="project" value="UniProtKB-KW"/>
</dbReference>
<dbReference type="Proteomes" id="UP001595722">
    <property type="component" value="Unassembled WGS sequence"/>
</dbReference>
<dbReference type="PRINTS" id="PR00344">
    <property type="entry name" value="BCTRLSENSOR"/>
</dbReference>
<dbReference type="Gene3D" id="3.30.450.20">
    <property type="entry name" value="PAS domain"/>
    <property type="match status" value="2"/>
</dbReference>
<keyword evidence="10" id="KW-0067">ATP-binding</keyword>
<feature type="modified residue" description="4-aspartylphosphate" evidence="5">
    <location>
        <position position="742"/>
    </location>
</feature>
<dbReference type="PROSITE" id="PS50110">
    <property type="entry name" value="RESPONSE_REGULATORY"/>
    <property type="match status" value="1"/>
</dbReference>
<keyword evidence="6" id="KW-0175">Coiled coil</keyword>
<dbReference type="InterPro" id="IPR000014">
    <property type="entry name" value="PAS"/>
</dbReference>
<dbReference type="InterPro" id="IPR003661">
    <property type="entry name" value="HisK_dim/P_dom"/>
</dbReference>
<dbReference type="InterPro" id="IPR036890">
    <property type="entry name" value="HATPase_C_sf"/>
</dbReference>
<evidence type="ECO:0000259" key="8">
    <source>
        <dbReference type="PROSITE" id="PS50109"/>
    </source>
</evidence>
<protein>
    <recommendedName>
        <fullName evidence="2">histidine kinase</fullName>
        <ecNumber evidence="2">2.7.13.3</ecNumber>
    </recommendedName>
</protein>
<evidence type="ECO:0000256" key="4">
    <source>
        <dbReference type="ARBA" id="ARBA00023012"/>
    </source>
</evidence>
<keyword evidence="7" id="KW-0812">Transmembrane</keyword>
<evidence type="ECO:0000256" key="6">
    <source>
        <dbReference type="SAM" id="Coils"/>
    </source>
</evidence>
<dbReference type="CDD" id="cd17546">
    <property type="entry name" value="REC_hyHK_CKI1_RcsC-like"/>
    <property type="match status" value="1"/>
</dbReference>
<dbReference type="Pfam" id="PF00512">
    <property type="entry name" value="HisKA"/>
    <property type="match status" value="1"/>
</dbReference>
<dbReference type="PANTHER" id="PTHR45339">
    <property type="entry name" value="HYBRID SIGNAL TRANSDUCTION HISTIDINE KINASE J"/>
    <property type="match status" value="1"/>
</dbReference>
<evidence type="ECO:0000313" key="11">
    <source>
        <dbReference type="Proteomes" id="UP001595722"/>
    </source>
</evidence>
<dbReference type="InterPro" id="IPR013656">
    <property type="entry name" value="PAS_4"/>
</dbReference>
<dbReference type="EC" id="2.7.13.3" evidence="2"/>
<keyword evidence="3 5" id="KW-0597">Phosphoprotein</keyword>
<dbReference type="PROSITE" id="PS50109">
    <property type="entry name" value="HIS_KIN"/>
    <property type="match status" value="1"/>
</dbReference>
<name>A0ABV7VP98_9GAMM</name>
<accession>A0ABV7VP98</accession>
<dbReference type="Pfam" id="PF00072">
    <property type="entry name" value="Response_reg"/>
    <property type="match status" value="1"/>
</dbReference>
<dbReference type="Gene3D" id="3.40.50.2300">
    <property type="match status" value="1"/>
</dbReference>
<evidence type="ECO:0000259" key="9">
    <source>
        <dbReference type="PROSITE" id="PS50110"/>
    </source>
</evidence>
<dbReference type="RefSeq" id="WP_376864964.1">
    <property type="nucleotide sequence ID" value="NZ_JBHRYB010000003.1"/>
</dbReference>
<feature type="domain" description="Histidine kinase" evidence="8">
    <location>
        <begin position="443"/>
        <end position="663"/>
    </location>
</feature>